<dbReference type="InterPro" id="IPR000008">
    <property type="entry name" value="C2_dom"/>
</dbReference>
<evidence type="ECO:0000259" key="2">
    <source>
        <dbReference type="PROSITE" id="PS50004"/>
    </source>
</evidence>
<proteinExistence type="predicted"/>
<feature type="chain" id="PRO_5037779782" description="C2 domain-containing protein" evidence="1">
    <location>
        <begin position="24"/>
        <end position="181"/>
    </location>
</feature>
<gene>
    <name evidence="3" type="ORF">IQ266_04525</name>
</gene>
<dbReference type="Proteomes" id="UP000625316">
    <property type="component" value="Unassembled WGS sequence"/>
</dbReference>
<dbReference type="SUPFAM" id="SSF49562">
    <property type="entry name" value="C2 domain (Calcium/lipid-binding domain, CaLB)"/>
    <property type="match status" value="1"/>
</dbReference>
<feature type="signal peptide" evidence="1">
    <location>
        <begin position="1"/>
        <end position="23"/>
    </location>
</feature>
<dbReference type="Gene3D" id="2.60.40.150">
    <property type="entry name" value="C2 domain"/>
    <property type="match status" value="1"/>
</dbReference>
<dbReference type="CDD" id="cd00030">
    <property type="entry name" value="C2"/>
    <property type="match status" value="1"/>
</dbReference>
<evidence type="ECO:0000313" key="3">
    <source>
        <dbReference type="EMBL" id="MBE9029026.1"/>
    </source>
</evidence>
<dbReference type="EMBL" id="JADEXQ010000010">
    <property type="protein sequence ID" value="MBE9029026.1"/>
    <property type="molecule type" value="Genomic_DNA"/>
</dbReference>
<sequence>MKHQVSAIAICFATAGLIAPAIAKPRPNPVPRQRVIQVRVVSAKVPPKRRFNFDPGNRFKHSLPDFYVKLKVNSRQLRRTRTVKNSSVAFFRYSGTMAIPHQRRTPVKLTLMDSDPGRDDTVDIHSSPQQKSVTVLYEADTGNVYDPSGKKIGVRGQRLAFHGDDAKHGTGIIFKISHFTR</sequence>
<comment type="caution">
    <text evidence="3">The sequence shown here is derived from an EMBL/GenBank/DDBJ whole genome shotgun (WGS) entry which is preliminary data.</text>
</comment>
<dbReference type="Pfam" id="PF00168">
    <property type="entry name" value="C2"/>
    <property type="match status" value="1"/>
</dbReference>
<dbReference type="RefSeq" id="WP_264323846.1">
    <property type="nucleotide sequence ID" value="NZ_JADEXQ010000010.1"/>
</dbReference>
<reference evidence="3" key="1">
    <citation type="submission" date="2020-10" db="EMBL/GenBank/DDBJ databases">
        <authorList>
            <person name="Castelo-Branco R."/>
            <person name="Eusebio N."/>
            <person name="Adriana R."/>
            <person name="Vieira A."/>
            <person name="Brugerolle De Fraissinette N."/>
            <person name="Rezende De Castro R."/>
            <person name="Schneider M.P."/>
            <person name="Vasconcelos V."/>
            <person name="Leao P.N."/>
        </authorList>
    </citation>
    <scope>NUCLEOTIDE SEQUENCE</scope>
    <source>
        <strain evidence="3">LEGE 11480</strain>
    </source>
</reference>
<protein>
    <recommendedName>
        <fullName evidence="2">C2 domain-containing protein</fullName>
    </recommendedName>
</protein>
<dbReference type="InterPro" id="IPR035892">
    <property type="entry name" value="C2_domain_sf"/>
</dbReference>
<keyword evidence="4" id="KW-1185">Reference proteome</keyword>
<name>A0A928Z172_9CYAN</name>
<feature type="domain" description="C2" evidence="2">
    <location>
        <begin position="14"/>
        <end position="145"/>
    </location>
</feature>
<accession>A0A928Z172</accession>
<keyword evidence="1" id="KW-0732">Signal</keyword>
<evidence type="ECO:0000313" key="4">
    <source>
        <dbReference type="Proteomes" id="UP000625316"/>
    </source>
</evidence>
<evidence type="ECO:0000256" key="1">
    <source>
        <dbReference type="SAM" id="SignalP"/>
    </source>
</evidence>
<dbReference type="PROSITE" id="PS50004">
    <property type="entry name" value="C2"/>
    <property type="match status" value="1"/>
</dbReference>
<organism evidence="3 4">
    <name type="scientific">Romeriopsis navalis LEGE 11480</name>
    <dbReference type="NCBI Taxonomy" id="2777977"/>
    <lineage>
        <taxon>Bacteria</taxon>
        <taxon>Bacillati</taxon>
        <taxon>Cyanobacteriota</taxon>
        <taxon>Cyanophyceae</taxon>
        <taxon>Leptolyngbyales</taxon>
        <taxon>Leptolyngbyaceae</taxon>
        <taxon>Romeriopsis</taxon>
        <taxon>Romeriopsis navalis</taxon>
    </lineage>
</organism>
<dbReference type="AlphaFoldDB" id="A0A928Z172"/>